<evidence type="ECO:0000259" key="2">
    <source>
        <dbReference type="Pfam" id="PF07699"/>
    </source>
</evidence>
<keyword evidence="1" id="KW-0732">Signal</keyword>
<dbReference type="InterPro" id="IPR011641">
    <property type="entry name" value="Tyr-kin_ephrin_A/B_rcpt-like"/>
</dbReference>
<dbReference type="Pfam" id="PF07699">
    <property type="entry name" value="Ephrin_rec_like"/>
    <property type="match status" value="1"/>
</dbReference>
<feature type="domain" description="Tyrosine-protein kinase ephrin type A/B receptor-like" evidence="2">
    <location>
        <begin position="74"/>
        <end position="109"/>
    </location>
</feature>
<dbReference type="Gene3D" id="2.10.50.10">
    <property type="entry name" value="Tumor Necrosis Factor Receptor, subunit A, domain 2"/>
    <property type="match status" value="1"/>
</dbReference>
<feature type="signal peptide" evidence="1">
    <location>
        <begin position="1"/>
        <end position="24"/>
    </location>
</feature>
<sequence length="119" mass="12227">MAAFSWRALACTLAAMWLLCVVDGSYCPPGHYTSSVPLDGFGGGGGDGRGAGGGIRQRTCTPCEPGKYSDSYAAYTTECTWCEAGKYSPTTGALSCIACSRGKYSLSPGGVECKPRSGS</sequence>
<name>A0A6T7FNF4_9STRA</name>
<evidence type="ECO:0000313" key="4">
    <source>
        <dbReference type="EMBL" id="CAD9435294.1"/>
    </source>
</evidence>
<evidence type="ECO:0000256" key="1">
    <source>
        <dbReference type="SAM" id="SignalP"/>
    </source>
</evidence>
<protein>
    <recommendedName>
        <fullName evidence="2">Tyrosine-protein kinase ephrin type A/B receptor-like domain-containing protein</fullName>
    </recommendedName>
</protein>
<dbReference type="AlphaFoldDB" id="A0A6T7FNF4"/>
<dbReference type="SMART" id="SM01411">
    <property type="entry name" value="Ephrin_rec_like"/>
    <property type="match status" value="1"/>
</dbReference>
<feature type="chain" id="PRO_5035584904" description="Tyrosine-protein kinase ephrin type A/B receptor-like domain-containing protein" evidence="1">
    <location>
        <begin position="25"/>
        <end position="119"/>
    </location>
</feature>
<gene>
    <name evidence="3" type="ORF">FPAR1323_LOCUS13381</name>
    <name evidence="4" type="ORF">FPAR1323_LOCUS13382</name>
</gene>
<evidence type="ECO:0000313" key="3">
    <source>
        <dbReference type="EMBL" id="CAD9435290.1"/>
    </source>
</evidence>
<dbReference type="EMBL" id="HBGT01025729">
    <property type="protein sequence ID" value="CAD9435294.1"/>
    <property type="molecule type" value="Transcribed_RNA"/>
</dbReference>
<organism evidence="3">
    <name type="scientific">Florenciella parvula</name>
    <dbReference type="NCBI Taxonomy" id="236787"/>
    <lineage>
        <taxon>Eukaryota</taxon>
        <taxon>Sar</taxon>
        <taxon>Stramenopiles</taxon>
        <taxon>Ochrophyta</taxon>
        <taxon>Dictyochophyceae</taxon>
        <taxon>Florenciellales</taxon>
        <taxon>Florenciella</taxon>
    </lineage>
</organism>
<reference evidence="3" key="1">
    <citation type="submission" date="2021-01" db="EMBL/GenBank/DDBJ databases">
        <authorList>
            <person name="Corre E."/>
            <person name="Pelletier E."/>
            <person name="Niang G."/>
            <person name="Scheremetjew M."/>
            <person name="Finn R."/>
            <person name="Kale V."/>
            <person name="Holt S."/>
            <person name="Cochrane G."/>
            <person name="Meng A."/>
            <person name="Brown T."/>
            <person name="Cohen L."/>
        </authorList>
    </citation>
    <scope>NUCLEOTIDE SEQUENCE</scope>
    <source>
        <strain evidence="3">RCC1693</strain>
    </source>
</reference>
<proteinExistence type="predicted"/>
<dbReference type="EMBL" id="HBGT01025728">
    <property type="protein sequence ID" value="CAD9435290.1"/>
    <property type="molecule type" value="Transcribed_RNA"/>
</dbReference>
<accession>A0A6T7FNF4</accession>